<keyword evidence="3" id="KW-1185">Reference proteome</keyword>
<evidence type="ECO:0000313" key="3">
    <source>
        <dbReference type="Proteomes" id="UP001297600"/>
    </source>
</evidence>
<dbReference type="Proteomes" id="UP001297600">
    <property type="component" value="Unassembled WGS sequence"/>
</dbReference>
<reference evidence="2 3" key="1">
    <citation type="submission" date="2022-02" db="EMBL/GenBank/DDBJ databases">
        <title>Mesosutterella porci, a novel member of the family Sutterellaceae from pig feces.</title>
        <authorList>
            <person name="Wylensek D."/>
            <person name="Clavel T."/>
        </authorList>
    </citation>
    <scope>NUCLEOTIDE SEQUENCE [LARGE SCALE GENOMIC DNA]</scope>
    <source>
        <strain evidence="3">oilRF-744-wt-GAM-9</strain>
    </source>
</reference>
<comment type="caution">
    <text evidence="2">The sequence shown here is derived from an EMBL/GenBank/DDBJ whole genome shotgun (WGS) entry which is preliminary data.</text>
</comment>
<accession>A0ABS9MRC8</accession>
<evidence type="ECO:0000313" key="2">
    <source>
        <dbReference type="EMBL" id="MCG5031179.1"/>
    </source>
</evidence>
<evidence type="ECO:0000256" key="1">
    <source>
        <dbReference type="SAM" id="Coils"/>
    </source>
</evidence>
<organism evidence="2 3">
    <name type="scientific">Mesosutterella porci</name>
    <dbReference type="NCBI Taxonomy" id="2915351"/>
    <lineage>
        <taxon>Bacteria</taxon>
        <taxon>Pseudomonadati</taxon>
        <taxon>Pseudomonadota</taxon>
        <taxon>Betaproteobacteria</taxon>
        <taxon>Burkholderiales</taxon>
        <taxon>Sutterellaceae</taxon>
        <taxon>Mesosutterella</taxon>
    </lineage>
</organism>
<dbReference type="Pfam" id="PF08895">
    <property type="entry name" value="DUF1840"/>
    <property type="match status" value="1"/>
</dbReference>
<protein>
    <submittedName>
        <fullName evidence="2">DUF1840 domain-containing protein</fullName>
    </submittedName>
</protein>
<dbReference type="RefSeq" id="WP_237978868.1">
    <property type="nucleotide sequence ID" value="NZ_JAKNCT010000007.1"/>
</dbReference>
<dbReference type="InterPro" id="IPR014991">
    <property type="entry name" value="DUF1840"/>
</dbReference>
<gene>
    <name evidence="2" type="ORF">MAF45_06950</name>
</gene>
<name>A0ABS9MRC8_9BURK</name>
<sequence length="135" mass="15419">MAIVRFSSKAAGSFILMPETQKQIFKVIGRPLSESGAISAEDAAEWIEKLEAAVALEKQQRQRAQEERRRCREKCEAGFRSPGLHAKELFEEEDRLQAEAQEQKSIVPFSARVYPLLQMLRKARKKGEMVMWGIP</sequence>
<keyword evidence="1" id="KW-0175">Coiled coil</keyword>
<feature type="coiled-coil region" evidence="1">
    <location>
        <begin position="47"/>
        <end position="106"/>
    </location>
</feature>
<proteinExistence type="predicted"/>
<dbReference type="EMBL" id="JAKNCT010000007">
    <property type="protein sequence ID" value="MCG5031179.1"/>
    <property type="molecule type" value="Genomic_DNA"/>
</dbReference>